<dbReference type="AlphaFoldDB" id="A0A1R0XHQ2"/>
<comment type="caution">
    <text evidence="3">The sequence shown here is derived from an EMBL/GenBank/DDBJ whole genome shotgun (WGS) entry which is preliminary data.</text>
</comment>
<evidence type="ECO:0000259" key="2">
    <source>
        <dbReference type="Pfam" id="PF07859"/>
    </source>
</evidence>
<protein>
    <submittedName>
        <fullName evidence="3">Alpha/beta hydrolase</fullName>
    </submittedName>
</protein>
<dbReference type="InterPro" id="IPR029058">
    <property type="entry name" value="AB_hydrolase_fold"/>
</dbReference>
<dbReference type="SUPFAM" id="SSF53474">
    <property type="entry name" value="alpha/beta-Hydrolases"/>
    <property type="match status" value="1"/>
</dbReference>
<dbReference type="InterPro" id="IPR013094">
    <property type="entry name" value="AB_hydrolase_3"/>
</dbReference>
<evidence type="ECO:0000313" key="4">
    <source>
        <dbReference type="Proteomes" id="UP000187439"/>
    </source>
</evidence>
<dbReference type="Gene3D" id="3.40.50.1820">
    <property type="entry name" value="alpha/beta hydrolase"/>
    <property type="match status" value="1"/>
</dbReference>
<dbReference type="PANTHER" id="PTHR48081">
    <property type="entry name" value="AB HYDROLASE SUPERFAMILY PROTEIN C4A8.06C"/>
    <property type="match status" value="1"/>
</dbReference>
<dbReference type="Proteomes" id="UP000187439">
    <property type="component" value="Unassembled WGS sequence"/>
</dbReference>
<dbReference type="InterPro" id="IPR050300">
    <property type="entry name" value="GDXG_lipolytic_enzyme"/>
</dbReference>
<dbReference type="OrthoDB" id="9815425at2"/>
<organism evidence="3 4">
    <name type="scientific">Paenibacillus odorifer</name>
    <dbReference type="NCBI Taxonomy" id="189426"/>
    <lineage>
        <taxon>Bacteria</taxon>
        <taxon>Bacillati</taxon>
        <taxon>Bacillota</taxon>
        <taxon>Bacilli</taxon>
        <taxon>Bacillales</taxon>
        <taxon>Paenibacillaceae</taxon>
        <taxon>Paenibacillus</taxon>
    </lineage>
</organism>
<name>A0A1R0XHQ2_9BACL</name>
<accession>A0A1R0XHQ2</accession>
<evidence type="ECO:0000313" key="3">
    <source>
        <dbReference type="EMBL" id="OMD34613.1"/>
    </source>
</evidence>
<keyword evidence="1 3" id="KW-0378">Hydrolase</keyword>
<evidence type="ECO:0000256" key="1">
    <source>
        <dbReference type="ARBA" id="ARBA00022801"/>
    </source>
</evidence>
<reference evidence="3 4" key="1">
    <citation type="submission" date="2016-10" db="EMBL/GenBank/DDBJ databases">
        <title>Paenibacillus species isolates.</title>
        <authorList>
            <person name="Beno S.M."/>
        </authorList>
    </citation>
    <scope>NUCLEOTIDE SEQUENCE [LARGE SCALE GENOMIC DNA]</scope>
    <source>
        <strain evidence="3 4">FSL H7-0710</strain>
    </source>
</reference>
<dbReference type="Pfam" id="PF07859">
    <property type="entry name" value="Abhydrolase_3"/>
    <property type="match status" value="1"/>
</dbReference>
<sequence length="367" mass="40372">MEKNIYENLLAELERRTEVKNVKGIDMMIKKLPDSDAEGEMDARVLQTTIESAEKMAAMGKPPEGEFDLMAMVKGMRAMMGWPNTDVTTTDIRTESRDIEGSEGSIPVRIYSPAEGSNVPAVVFFHGGGFLGGTLDVVENPCKAIAEKANAVVVSVDYRLAPEHPFPAGFNDCFDAVRWVYEHAAELNVNPNQIAVCGDSAGGNLSTVCAMKDRDLGTGMIKFQTLLYPTVNMAGAATDDFEWNIEEYTINNHHELIKGLLMGMGDMTAMLDNIYLQGKVPATSAYTSPLLVEDLSGMPDTLIITAQYDYLTLECEAYARKLQRAGVNTQYIRYNGVDHAFMDKIGIYPQAEDCMNEIANGIKRIFG</sequence>
<dbReference type="EMBL" id="MPTC01000053">
    <property type="protein sequence ID" value="OMD34613.1"/>
    <property type="molecule type" value="Genomic_DNA"/>
</dbReference>
<dbReference type="GO" id="GO:0016787">
    <property type="term" value="F:hydrolase activity"/>
    <property type="evidence" value="ECO:0007669"/>
    <property type="project" value="UniProtKB-KW"/>
</dbReference>
<proteinExistence type="predicted"/>
<feature type="domain" description="Alpha/beta hydrolase fold-3" evidence="2">
    <location>
        <begin position="122"/>
        <end position="342"/>
    </location>
</feature>
<dbReference type="PANTHER" id="PTHR48081:SF8">
    <property type="entry name" value="ALPHA_BETA HYDROLASE FOLD-3 DOMAIN-CONTAINING PROTEIN-RELATED"/>
    <property type="match status" value="1"/>
</dbReference>
<gene>
    <name evidence="3" type="ORF">BSK52_28885</name>
</gene>